<reference evidence="8" key="1">
    <citation type="submission" date="2020-11" db="EMBL/GenBank/DDBJ databases">
        <authorList>
            <person name="Koelle M."/>
            <person name="Horta M.A.C."/>
            <person name="Nowrousian M."/>
            <person name="Ohm R.A."/>
            <person name="Benz P."/>
            <person name="Pilgard A."/>
        </authorList>
    </citation>
    <scope>NUCLEOTIDE SEQUENCE</scope>
    <source>
        <strain evidence="8">FPRL280</strain>
    </source>
</reference>
<evidence type="ECO:0000259" key="7">
    <source>
        <dbReference type="PROSITE" id="PS50850"/>
    </source>
</evidence>
<dbReference type="Pfam" id="PF07690">
    <property type="entry name" value="MFS_1"/>
    <property type="match status" value="1"/>
</dbReference>
<comment type="caution">
    <text evidence="8">The sequence shown here is derived from an EMBL/GenBank/DDBJ whole genome shotgun (WGS) entry which is preliminary data.</text>
</comment>
<keyword evidence="3 6" id="KW-0812">Transmembrane</keyword>
<dbReference type="GO" id="GO:0022857">
    <property type="term" value="F:transmembrane transporter activity"/>
    <property type="evidence" value="ECO:0007669"/>
    <property type="project" value="InterPro"/>
</dbReference>
<dbReference type="PROSITE" id="PS50850">
    <property type="entry name" value="MFS"/>
    <property type="match status" value="1"/>
</dbReference>
<evidence type="ECO:0000256" key="2">
    <source>
        <dbReference type="ARBA" id="ARBA00022448"/>
    </source>
</evidence>
<comment type="subcellular location">
    <subcellularLocation>
        <location evidence="1">Membrane</location>
        <topology evidence="1">Multi-pass membrane protein</topology>
    </subcellularLocation>
</comment>
<protein>
    <recommendedName>
        <fullName evidence="7">Major facilitator superfamily (MFS) profile domain-containing protein</fullName>
    </recommendedName>
</protein>
<feature type="transmembrane region" description="Helical" evidence="6">
    <location>
        <begin position="160"/>
        <end position="182"/>
    </location>
</feature>
<feature type="transmembrane region" description="Helical" evidence="6">
    <location>
        <begin position="436"/>
        <end position="460"/>
    </location>
</feature>
<feature type="transmembrane region" description="Helical" evidence="6">
    <location>
        <begin position="188"/>
        <end position="208"/>
    </location>
</feature>
<dbReference type="AlphaFoldDB" id="A0A8H7NU28"/>
<name>A0A8H7NU28_9APHY</name>
<feature type="transmembrane region" description="Helical" evidence="6">
    <location>
        <begin position="345"/>
        <end position="363"/>
    </location>
</feature>
<reference evidence="8" key="2">
    <citation type="journal article" name="Front. Microbiol.">
        <title>Degradative Capacity of Two Strains of Rhodonia placenta: From Phenotype to Genotype.</title>
        <authorList>
            <person name="Kolle M."/>
            <person name="Horta M.A.C."/>
            <person name="Nowrousian M."/>
            <person name="Ohm R.A."/>
            <person name="Benz J.P."/>
            <person name="Pilgard A."/>
        </authorList>
    </citation>
    <scope>NUCLEOTIDE SEQUENCE</scope>
    <source>
        <strain evidence="8">FPRL280</strain>
    </source>
</reference>
<evidence type="ECO:0000256" key="3">
    <source>
        <dbReference type="ARBA" id="ARBA00022692"/>
    </source>
</evidence>
<dbReference type="InterPro" id="IPR050930">
    <property type="entry name" value="MFS_Vesicular_Transporter"/>
</dbReference>
<dbReference type="Gene3D" id="1.20.1250.20">
    <property type="entry name" value="MFS general substrate transporter like domains"/>
    <property type="match status" value="1"/>
</dbReference>
<accession>A0A8H7NU28</accession>
<feature type="domain" description="Major facilitator superfamily (MFS) profile" evidence="7">
    <location>
        <begin position="32"/>
        <end position="463"/>
    </location>
</feature>
<dbReference type="InterPro" id="IPR011701">
    <property type="entry name" value="MFS"/>
</dbReference>
<dbReference type="InterPro" id="IPR036259">
    <property type="entry name" value="MFS_trans_sf"/>
</dbReference>
<evidence type="ECO:0000256" key="1">
    <source>
        <dbReference type="ARBA" id="ARBA00004141"/>
    </source>
</evidence>
<feature type="transmembrane region" description="Helical" evidence="6">
    <location>
        <begin position="369"/>
        <end position="395"/>
    </location>
</feature>
<feature type="transmembrane region" description="Helical" evidence="6">
    <location>
        <begin position="407"/>
        <end position="430"/>
    </location>
</feature>
<feature type="transmembrane region" description="Helical" evidence="6">
    <location>
        <begin position="130"/>
        <end position="148"/>
    </location>
</feature>
<gene>
    <name evidence="8" type="ORF">IEO21_09554</name>
</gene>
<dbReference type="InterPro" id="IPR020846">
    <property type="entry name" value="MFS_dom"/>
</dbReference>
<dbReference type="GO" id="GO:0016020">
    <property type="term" value="C:membrane"/>
    <property type="evidence" value="ECO:0007669"/>
    <property type="project" value="UniProtKB-SubCell"/>
</dbReference>
<dbReference type="Proteomes" id="UP000639403">
    <property type="component" value="Unassembled WGS sequence"/>
</dbReference>
<proteinExistence type="predicted"/>
<evidence type="ECO:0000313" key="9">
    <source>
        <dbReference type="Proteomes" id="UP000639403"/>
    </source>
</evidence>
<dbReference type="PANTHER" id="PTHR23506:SF23">
    <property type="entry name" value="GH10249P"/>
    <property type="match status" value="1"/>
</dbReference>
<keyword evidence="2" id="KW-0813">Transport</keyword>
<dbReference type="CDD" id="cd17325">
    <property type="entry name" value="MFS_MdtG_SLC18_like"/>
    <property type="match status" value="1"/>
</dbReference>
<dbReference type="PANTHER" id="PTHR23506">
    <property type="entry name" value="GH10249P"/>
    <property type="match status" value="1"/>
</dbReference>
<organism evidence="8 9">
    <name type="scientific">Rhodonia placenta</name>
    <dbReference type="NCBI Taxonomy" id="104341"/>
    <lineage>
        <taxon>Eukaryota</taxon>
        <taxon>Fungi</taxon>
        <taxon>Dikarya</taxon>
        <taxon>Basidiomycota</taxon>
        <taxon>Agaricomycotina</taxon>
        <taxon>Agaricomycetes</taxon>
        <taxon>Polyporales</taxon>
        <taxon>Adustoporiaceae</taxon>
        <taxon>Rhodonia</taxon>
    </lineage>
</organism>
<sequence>MFSYFLHDAEIGGNARRPWGLQWRSSVWYVTLGTNSSAGVTTDLLVYSLIVPVVPFRLEALGYSGVSGLVGWLLFAYYRPIFSVTPPIAQLSERYNARKIPLLIGQVALIGAQIMLMLAPSYWLMVLARVLQGLSSSVIWVVGLALLCDTVPERTVARQLGIAMSGLSIGFLVGPPVAGALYNSFGFHGPFIFGIIVTAFDLIARLILVERHHALRWDPERHATPAPECGNFSDSPSTAPVTNTTNHNEIYEHTTERQSNEPSHLSLLAVLGKLLRSPRALATCFSTLIYGMILTSQEPALPLHLQAVWRLNSSKVGLVYISAVVPTLFSSTIAGWWVDRIGTGLITVVSLLFALPWLGLLIIQKSLAFFIVMFALSNFAVSGTVSALTAELAIISRRLDGVGYAHVYGAFNLSYGIGSGLGPVIGGQLYDHLETGWMVICLLGIGLSVIAIFLALVFYGDETLLTQLIRKFKRSREN</sequence>
<feature type="transmembrane region" description="Helical" evidence="6">
    <location>
        <begin position="280"/>
        <end position="297"/>
    </location>
</feature>
<feature type="transmembrane region" description="Helical" evidence="6">
    <location>
        <begin position="100"/>
        <end position="124"/>
    </location>
</feature>
<evidence type="ECO:0000256" key="6">
    <source>
        <dbReference type="SAM" id="Phobius"/>
    </source>
</evidence>
<dbReference type="EMBL" id="JADOXO010000476">
    <property type="protein sequence ID" value="KAF9803795.1"/>
    <property type="molecule type" value="Genomic_DNA"/>
</dbReference>
<evidence type="ECO:0000256" key="4">
    <source>
        <dbReference type="ARBA" id="ARBA00022989"/>
    </source>
</evidence>
<feature type="transmembrane region" description="Helical" evidence="6">
    <location>
        <begin position="317"/>
        <end position="338"/>
    </location>
</feature>
<evidence type="ECO:0000256" key="5">
    <source>
        <dbReference type="ARBA" id="ARBA00023136"/>
    </source>
</evidence>
<feature type="transmembrane region" description="Helical" evidence="6">
    <location>
        <begin position="60"/>
        <end position="79"/>
    </location>
</feature>
<evidence type="ECO:0000313" key="8">
    <source>
        <dbReference type="EMBL" id="KAF9803795.1"/>
    </source>
</evidence>
<dbReference type="SUPFAM" id="SSF103473">
    <property type="entry name" value="MFS general substrate transporter"/>
    <property type="match status" value="1"/>
</dbReference>
<keyword evidence="5 6" id="KW-0472">Membrane</keyword>
<keyword evidence="4 6" id="KW-1133">Transmembrane helix</keyword>